<feature type="compositionally biased region" description="Basic and acidic residues" evidence="1">
    <location>
        <begin position="1"/>
        <end position="13"/>
    </location>
</feature>
<organism evidence="2 3">
    <name type="scientific">Saguinus oedipus</name>
    <name type="common">Cotton-top tamarin</name>
    <name type="synonym">Oedipomidas oedipus</name>
    <dbReference type="NCBI Taxonomy" id="9490"/>
    <lineage>
        <taxon>Eukaryota</taxon>
        <taxon>Metazoa</taxon>
        <taxon>Chordata</taxon>
        <taxon>Craniata</taxon>
        <taxon>Vertebrata</taxon>
        <taxon>Euteleostomi</taxon>
        <taxon>Mammalia</taxon>
        <taxon>Eutheria</taxon>
        <taxon>Euarchontoglires</taxon>
        <taxon>Primates</taxon>
        <taxon>Haplorrhini</taxon>
        <taxon>Platyrrhini</taxon>
        <taxon>Cebidae</taxon>
        <taxon>Callitrichinae</taxon>
        <taxon>Saguinus</taxon>
    </lineage>
</organism>
<name>A0ABQ9V0C3_SAGOE</name>
<dbReference type="EMBL" id="JASSZA010000009">
    <property type="protein sequence ID" value="KAK2102828.1"/>
    <property type="molecule type" value="Genomic_DNA"/>
</dbReference>
<feature type="compositionally biased region" description="Basic residues" evidence="1">
    <location>
        <begin position="39"/>
        <end position="55"/>
    </location>
</feature>
<evidence type="ECO:0000313" key="2">
    <source>
        <dbReference type="EMBL" id="KAK2102828.1"/>
    </source>
</evidence>
<sequence length="111" mass="13112">MRRENEDKMSEAKRRPRERQKGPLWAEVWRRPARPPSARPRRLRSRRYRKLKRHMQLASPSQGRPRARPPAALPRDNEPLSRDSGRRWADVARSRKTGRGQAAVLLTCWKG</sequence>
<feature type="region of interest" description="Disordered" evidence="1">
    <location>
        <begin position="1"/>
        <end position="99"/>
    </location>
</feature>
<proteinExistence type="predicted"/>
<protein>
    <submittedName>
        <fullName evidence="2">Uncharacterized protein</fullName>
    </submittedName>
</protein>
<gene>
    <name evidence="2" type="ORF">P7K49_020495</name>
</gene>
<comment type="caution">
    <text evidence="2">The sequence shown here is derived from an EMBL/GenBank/DDBJ whole genome shotgun (WGS) entry which is preliminary data.</text>
</comment>
<accession>A0ABQ9V0C3</accession>
<dbReference type="Proteomes" id="UP001266305">
    <property type="component" value="Unassembled WGS sequence"/>
</dbReference>
<reference evidence="2 3" key="1">
    <citation type="submission" date="2023-05" db="EMBL/GenBank/DDBJ databases">
        <title>B98-5 Cell Line De Novo Hybrid Assembly: An Optical Mapping Approach.</title>
        <authorList>
            <person name="Kananen K."/>
            <person name="Auerbach J.A."/>
            <person name="Kautto E."/>
            <person name="Blachly J.S."/>
        </authorList>
    </citation>
    <scope>NUCLEOTIDE SEQUENCE [LARGE SCALE GENOMIC DNA]</scope>
    <source>
        <strain evidence="2">B95-8</strain>
        <tissue evidence="2">Cell line</tissue>
    </source>
</reference>
<evidence type="ECO:0000313" key="3">
    <source>
        <dbReference type="Proteomes" id="UP001266305"/>
    </source>
</evidence>
<evidence type="ECO:0000256" key="1">
    <source>
        <dbReference type="SAM" id="MobiDB-lite"/>
    </source>
</evidence>
<feature type="compositionally biased region" description="Basic and acidic residues" evidence="1">
    <location>
        <begin position="75"/>
        <end position="93"/>
    </location>
</feature>
<keyword evidence="3" id="KW-1185">Reference proteome</keyword>